<dbReference type="Pfam" id="PF14512">
    <property type="entry name" value="TM1586_NiRdase"/>
    <property type="match status" value="1"/>
</dbReference>
<evidence type="ECO:0000313" key="3">
    <source>
        <dbReference type="Proteomes" id="UP000266506"/>
    </source>
</evidence>
<comment type="caution">
    <text evidence="2">The sequence shown here is derived from an EMBL/GenBank/DDBJ whole genome shotgun (WGS) entry which is preliminary data.</text>
</comment>
<dbReference type="EMBL" id="QXEV01000010">
    <property type="protein sequence ID" value="RIA75813.1"/>
    <property type="molecule type" value="Genomic_DNA"/>
</dbReference>
<dbReference type="AlphaFoldDB" id="A0A397RNV6"/>
<dbReference type="RefSeq" id="WP_211321048.1">
    <property type="nucleotide sequence ID" value="NZ_QXEV01000010.1"/>
</dbReference>
<dbReference type="InParanoid" id="A0A397RNV6"/>
<dbReference type="InterPro" id="IPR029478">
    <property type="entry name" value="TM1586_NiRdase"/>
</dbReference>
<name>A0A397RNV6_9MOLU</name>
<feature type="domain" description="Putative nitroreductase TM1586" evidence="1">
    <location>
        <begin position="5"/>
        <end position="214"/>
    </location>
</feature>
<accession>A0A397RNV6</accession>
<dbReference type="SUPFAM" id="SSF55469">
    <property type="entry name" value="FMN-dependent nitroreductase-like"/>
    <property type="match status" value="1"/>
</dbReference>
<proteinExistence type="predicted"/>
<reference evidence="2 3" key="1">
    <citation type="submission" date="2018-08" db="EMBL/GenBank/DDBJ databases">
        <title>Genomic Encyclopedia of Archaeal and Bacterial Type Strains, Phase II (KMG-II): from individual species to whole genera.</title>
        <authorList>
            <person name="Goeker M."/>
        </authorList>
    </citation>
    <scope>NUCLEOTIDE SEQUENCE [LARGE SCALE GENOMIC DNA]</scope>
    <source>
        <strain evidence="2 3">ATCC 27112</strain>
    </source>
</reference>
<dbReference type="Proteomes" id="UP000266506">
    <property type="component" value="Unassembled WGS sequence"/>
</dbReference>
<dbReference type="GO" id="GO:0016491">
    <property type="term" value="F:oxidoreductase activity"/>
    <property type="evidence" value="ECO:0007669"/>
    <property type="project" value="InterPro"/>
</dbReference>
<dbReference type="InterPro" id="IPR000415">
    <property type="entry name" value="Nitroreductase-like"/>
</dbReference>
<protein>
    <submittedName>
        <fullName evidence="2">Putative nitroreductase</fullName>
    </submittedName>
</protein>
<keyword evidence="3" id="KW-1185">Reference proteome</keyword>
<organism evidence="2 3">
    <name type="scientific">Anaeroplasma bactoclasticum</name>
    <dbReference type="NCBI Taxonomy" id="2088"/>
    <lineage>
        <taxon>Bacteria</taxon>
        <taxon>Bacillati</taxon>
        <taxon>Mycoplasmatota</taxon>
        <taxon>Mollicutes</taxon>
        <taxon>Anaeroplasmatales</taxon>
        <taxon>Anaeroplasmataceae</taxon>
        <taxon>Anaeroplasma</taxon>
    </lineage>
</organism>
<evidence type="ECO:0000259" key="1">
    <source>
        <dbReference type="Pfam" id="PF14512"/>
    </source>
</evidence>
<gene>
    <name evidence="2" type="ORF">EI71_01110</name>
</gene>
<dbReference type="Gene3D" id="3.40.109.10">
    <property type="entry name" value="NADH Oxidase"/>
    <property type="match status" value="1"/>
</dbReference>
<evidence type="ECO:0000313" key="2">
    <source>
        <dbReference type="EMBL" id="RIA75813.1"/>
    </source>
</evidence>
<sequence length="223" mass="25492">MMKMEEAMRKRHTVRKYSDKKLSESFIDVLNERVEMNNQKYHLNMKLEVKDHKAIPLIFRLLICKGVKNYVVLAGDNSKDLAERIGYAGSDIMLFAQTLGLNSWWVSGTYNKYHVRKKVKNSTVCGILVIGYGIHEGIPHKSDKTPLDISSYTSGDTPEWFKEGVEAALLAPTALNRQKFKIIGNENKVKIEIEDGAFYGLDKGIIKYHFELGAGKENFEWED</sequence>